<evidence type="ECO:0000259" key="4">
    <source>
        <dbReference type="Pfam" id="PF13193"/>
    </source>
</evidence>
<comment type="similarity">
    <text evidence="1">Belongs to the ATP-dependent AMP-binding enzyme family.</text>
</comment>
<keyword evidence="2" id="KW-0436">Ligase</keyword>
<feature type="domain" description="AMP-binding enzyme C-terminal" evidence="4">
    <location>
        <begin position="383"/>
        <end position="461"/>
    </location>
</feature>
<evidence type="ECO:0000313" key="5">
    <source>
        <dbReference type="EMBL" id="QNN58939.1"/>
    </source>
</evidence>
<dbReference type="GO" id="GO:0031956">
    <property type="term" value="F:medium-chain fatty acid-CoA ligase activity"/>
    <property type="evidence" value="ECO:0007669"/>
    <property type="project" value="TreeGrafter"/>
</dbReference>
<evidence type="ECO:0000313" key="6">
    <source>
        <dbReference type="Proteomes" id="UP000515811"/>
    </source>
</evidence>
<protein>
    <submittedName>
        <fullName evidence="5">AMP-binding protein</fullName>
    </submittedName>
</protein>
<dbReference type="InterPro" id="IPR042099">
    <property type="entry name" value="ANL_N_sf"/>
</dbReference>
<dbReference type="RefSeq" id="WP_187599733.1">
    <property type="nucleotide sequence ID" value="NZ_CP060714.1"/>
</dbReference>
<dbReference type="InterPro" id="IPR000873">
    <property type="entry name" value="AMP-dep_synth/lig_dom"/>
</dbReference>
<evidence type="ECO:0000256" key="1">
    <source>
        <dbReference type="ARBA" id="ARBA00006432"/>
    </source>
</evidence>
<dbReference type="PANTHER" id="PTHR43201">
    <property type="entry name" value="ACYL-COA SYNTHETASE"/>
    <property type="match status" value="1"/>
</dbReference>
<dbReference type="Pfam" id="PF13193">
    <property type="entry name" value="AMP-binding_C"/>
    <property type="match status" value="1"/>
</dbReference>
<reference evidence="5 6" key="1">
    <citation type="submission" date="2020-08" db="EMBL/GenBank/DDBJ databases">
        <title>Genome sequence of Diaphorobacter ruginosibacter DSM 27467T.</title>
        <authorList>
            <person name="Hyun D.-W."/>
            <person name="Bae J.-W."/>
        </authorList>
    </citation>
    <scope>NUCLEOTIDE SEQUENCE [LARGE SCALE GENOMIC DNA]</scope>
    <source>
        <strain evidence="5 6">DSM 27467</strain>
    </source>
</reference>
<dbReference type="Gene3D" id="3.30.300.30">
    <property type="match status" value="1"/>
</dbReference>
<keyword evidence="6" id="KW-1185">Reference proteome</keyword>
<dbReference type="EMBL" id="CP060714">
    <property type="protein sequence ID" value="QNN58939.1"/>
    <property type="molecule type" value="Genomic_DNA"/>
</dbReference>
<feature type="domain" description="AMP-dependent synthetase/ligase" evidence="3">
    <location>
        <begin position="57"/>
        <end position="331"/>
    </location>
</feature>
<accession>A0A7G9RTL4</accession>
<evidence type="ECO:0000259" key="3">
    <source>
        <dbReference type="Pfam" id="PF00501"/>
    </source>
</evidence>
<proteinExistence type="inferred from homology"/>
<gene>
    <name evidence="5" type="ORF">H9K76_09120</name>
</gene>
<dbReference type="Proteomes" id="UP000515811">
    <property type="component" value="Chromosome"/>
</dbReference>
<dbReference type="Gene3D" id="3.40.50.12780">
    <property type="entry name" value="N-terminal domain of ligase-like"/>
    <property type="match status" value="2"/>
</dbReference>
<dbReference type="InterPro" id="IPR045851">
    <property type="entry name" value="AMP-bd_C_sf"/>
</dbReference>
<dbReference type="KEGG" id="drg:H9K76_09120"/>
<dbReference type="AlphaFoldDB" id="A0A7G9RTL4"/>
<evidence type="ECO:0000256" key="2">
    <source>
        <dbReference type="ARBA" id="ARBA00022598"/>
    </source>
</evidence>
<name>A0A7G9RTL4_9BURK</name>
<dbReference type="GO" id="GO:0006631">
    <property type="term" value="P:fatty acid metabolic process"/>
    <property type="evidence" value="ECO:0007669"/>
    <property type="project" value="TreeGrafter"/>
</dbReference>
<dbReference type="InterPro" id="IPR025110">
    <property type="entry name" value="AMP-bd_C"/>
</dbReference>
<organism evidence="5 6">
    <name type="scientific">Diaphorobacter ruginosibacter</name>
    <dbReference type="NCBI Taxonomy" id="1715720"/>
    <lineage>
        <taxon>Bacteria</taxon>
        <taxon>Pseudomonadati</taxon>
        <taxon>Pseudomonadota</taxon>
        <taxon>Betaproteobacteria</taxon>
        <taxon>Burkholderiales</taxon>
        <taxon>Comamonadaceae</taxon>
        <taxon>Diaphorobacter</taxon>
    </lineage>
</organism>
<sequence>MMPPASWPYIHSPLEHWASHTPHAIALQNESTALTYADLHEQVIRRSARIAASRSPRMLLQSGDASLETVVEFLSVVHSGRCAAIADPEWPAAVRTRAAQWMPTEPCDLRQPQSEASPFYTGFTSGSTGLPKGFMRHHRSWTESFRVSLQDFGEAATHRTLSPGRMSHSLFLFGVIQALWFGAGAVVQERFSALRCLHTLREEDVPCLVAVPSQLLLMLQWARQRALPPIGGVRFIMISGARWMRSHTPALKALFPKARIVEFYGASEASFIAWMDADENAPAQAVGRPFSNVELSIRPQGAGTDSTTGDMTGDGSDGLIFMRSPMLFIDYVGEDIDRTGVIRDGDWLSVRDMGHVDASGLLHLAGRQSRMIVTRGKNLFPEELESLLMEHPAIARASVLGIPDELRGMQLHAVLEWREDATPSPASGALTQWLRERIEGFKLPRHWWHTTAPWPQTTSGKTDHPRIARAVRAATTGADDTESIIERIA</sequence>
<dbReference type="Pfam" id="PF00501">
    <property type="entry name" value="AMP-binding"/>
    <property type="match status" value="1"/>
</dbReference>
<dbReference type="SUPFAM" id="SSF56801">
    <property type="entry name" value="Acetyl-CoA synthetase-like"/>
    <property type="match status" value="1"/>
</dbReference>
<dbReference type="PANTHER" id="PTHR43201:SF5">
    <property type="entry name" value="MEDIUM-CHAIN ACYL-COA LIGASE ACSF2, MITOCHONDRIAL"/>
    <property type="match status" value="1"/>
</dbReference>